<dbReference type="RefSeq" id="WP_301697148.1">
    <property type="nucleotide sequence ID" value="NZ_JAUJYW010000002.1"/>
</dbReference>
<dbReference type="Proteomes" id="UP001174867">
    <property type="component" value="Unassembled WGS sequence"/>
</dbReference>
<proteinExistence type="predicted"/>
<evidence type="ECO:0000313" key="1">
    <source>
        <dbReference type="EMBL" id="MDN8598642.1"/>
    </source>
</evidence>
<comment type="caution">
    <text evidence="1">The sequence shown here is derived from an EMBL/GenBank/DDBJ whole genome shotgun (WGS) entry which is preliminary data.</text>
</comment>
<gene>
    <name evidence="1" type="ORF">Q0A17_04290</name>
</gene>
<sequence>MDVAFNKIFKSRYANLPDSDKKKIFAFYQHVQQKGLTLLEGRNKNSDNVPKDDPDFLAKVQYAQANKLWHYHIGIEKYDMQRPFGARTSEWILHYINDVPTCIKIADLDSHPPFSLPAQPFLEE</sequence>
<name>A0ABT8PRN1_9ENTR</name>
<keyword evidence="2" id="KW-1185">Reference proteome</keyword>
<evidence type="ECO:0000313" key="2">
    <source>
        <dbReference type="Proteomes" id="UP001174867"/>
    </source>
</evidence>
<dbReference type="EMBL" id="JAUJYW010000002">
    <property type="protein sequence ID" value="MDN8598642.1"/>
    <property type="molecule type" value="Genomic_DNA"/>
</dbReference>
<protein>
    <submittedName>
        <fullName evidence="1">Uncharacterized protein</fullName>
    </submittedName>
</protein>
<accession>A0ABT8PRN1</accession>
<reference evidence="1 2" key="1">
    <citation type="submission" date="2023-07" db="EMBL/GenBank/DDBJ databases">
        <title>Citrobacter selenititolerans sp. nov., isolated from seleniferous soil.</title>
        <authorList>
            <person name="Zhang S."/>
            <person name="Li K."/>
            <person name="Peng J."/>
            <person name="Wang H."/>
            <person name="Sun J."/>
            <person name="Guo Y."/>
        </authorList>
    </citation>
    <scope>NUCLEOTIDE SEQUENCE [LARGE SCALE GENOMIC DNA]</scope>
    <source>
        <strain evidence="1 2">S2-9</strain>
    </source>
</reference>
<organism evidence="1 2">
    <name type="scientific">Citrobacter enshiensis</name>
    <dbReference type="NCBI Taxonomy" id="2971264"/>
    <lineage>
        <taxon>Bacteria</taxon>
        <taxon>Pseudomonadati</taxon>
        <taxon>Pseudomonadota</taxon>
        <taxon>Gammaproteobacteria</taxon>
        <taxon>Enterobacterales</taxon>
        <taxon>Enterobacteriaceae</taxon>
        <taxon>Citrobacter</taxon>
    </lineage>
</organism>